<dbReference type="Gene3D" id="3.40.50.300">
    <property type="entry name" value="P-loop containing nucleotide triphosphate hydrolases"/>
    <property type="match status" value="3"/>
</dbReference>
<comment type="similarity">
    <text evidence="2 10">Belongs to the HsdR family.</text>
</comment>
<dbReference type="OrthoDB" id="9758243at2"/>
<evidence type="ECO:0000256" key="7">
    <source>
        <dbReference type="ARBA" id="ARBA00022801"/>
    </source>
</evidence>
<keyword evidence="13" id="KW-1185">Reference proteome</keyword>
<evidence type="ECO:0000256" key="1">
    <source>
        <dbReference type="ARBA" id="ARBA00000851"/>
    </source>
</evidence>
<dbReference type="EMBL" id="VOSM01000002">
    <property type="protein sequence ID" value="TXD38388.1"/>
    <property type="molecule type" value="Genomic_DNA"/>
</dbReference>
<evidence type="ECO:0000256" key="5">
    <source>
        <dbReference type="ARBA" id="ARBA00022747"/>
    </source>
</evidence>
<evidence type="ECO:0000313" key="12">
    <source>
        <dbReference type="EMBL" id="TXD38388.1"/>
    </source>
</evidence>
<dbReference type="PANTHER" id="PTHR30195:SF15">
    <property type="entry name" value="TYPE I RESTRICTION ENZYME HINDI ENDONUCLEASE SUBUNIT"/>
    <property type="match status" value="1"/>
</dbReference>
<comment type="subunit">
    <text evidence="10">The type I restriction/modification system is composed of three polypeptides R, M and S.</text>
</comment>
<comment type="catalytic activity">
    <reaction evidence="1 10">
        <text>Endonucleolytic cleavage of DNA to give random double-stranded fragments with terminal 5'-phosphates, ATP is simultaneously hydrolyzed.</text>
        <dbReference type="EC" id="3.1.21.3"/>
    </reaction>
</comment>
<dbReference type="Gene3D" id="2.10.109.10">
    <property type="entry name" value="Umud Fragment, subunit A"/>
    <property type="match status" value="1"/>
</dbReference>
<dbReference type="EC" id="3.1.21.3" evidence="10"/>
<keyword evidence="3" id="KW-0540">Nuclease</keyword>
<evidence type="ECO:0000313" key="13">
    <source>
        <dbReference type="Proteomes" id="UP000321412"/>
    </source>
</evidence>
<keyword evidence="8 10" id="KW-0067">ATP-binding</keyword>
<dbReference type="InterPro" id="IPR055180">
    <property type="entry name" value="HsdR_RecA-like_helicase_dom_2"/>
</dbReference>
<evidence type="ECO:0000256" key="3">
    <source>
        <dbReference type="ARBA" id="ARBA00022722"/>
    </source>
</evidence>
<keyword evidence="6" id="KW-0255">Endonuclease</keyword>
<dbReference type="InterPro" id="IPR051268">
    <property type="entry name" value="Type-I_R_enzyme_R_subunit"/>
</dbReference>
<evidence type="ECO:0000256" key="4">
    <source>
        <dbReference type="ARBA" id="ARBA00022741"/>
    </source>
</evidence>
<dbReference type="GO" id="GO:0003677">
    <property type="term" value="F:DNA binding"/>
    <property type="evidence" value="ECO:0007669"/>
    <property type="project" value="UniProtKB-KW"/>
</dbReference>
<evidence type="ECO:0000256" key="9">
    <source>
        <dbReference type="ARBA" id="ARBA00023125"/>
    </source>
</evidence>
<dbReference type="SMART" id="SM00487">
    <property type="entry name" value="DEXDc"/>
    <property type="match status" value="1"/>
</dbReference>
<comment type="caution">
    <text evidence="12">The sequence shown here is derived from an EMBL/GenBank/DDBJ whole genome shotgun (WGS) entry which is preliminary data.</text>
</comment>
<dbReference type="SUPFAM" id="SSF51306">
    <property type="entry name" value="LexA/Signal peptidase"/>
    <property type="match status" value="1"/>
</dbReference>
<dbReference type="CDD" id="cd22332">
    <property type="entry name" value="HsdR_N"/>
    <property type="match status" value="1"/>
</dbReference>
<reference evidence="12 13" key="1">
    <citation type="submission" date="2019-08" db="EMBL/GenBank/DDBJ databases">
        <title>Bradymonadales sp. TMQ4.</title>
        <authorList>
            <person name="Liang Q."/>
        </authorList>
    </citation>
    <scope>NUCLEOTIDE SEQUENCE [LARGE SCALE GENOMIC DNA]</scope>
    <source>
        <strain evidence="12 13">TMQ4</strain>
    </source>
</reference>
<dbReference type="Pfam" id="PF11867">
    <property type="entry name" value="T1RH-like_C"/>
    <property type="match status" value="1"/>
</dbReference>
<dbReference type="CDD" id="cd18800">
    <property type="entry name" value="SF2_C_EcoR124I-like"/>
    <property type="match status" value="1"/>
</dbReference>
<proteinExistence type="inferred from homology"/>
<dbReference type="GO" id="GO:0009307">
    <property type="term" value="P:DNA restriction-modification system"/>
    <property type="evidence" value="ECO:0007669"/>
    <property type="project" value="UniProtKB-KW"/>
</dbReference>
<keyword evidence="5 10" id="KW-0680">Restriction system</keyword>
<evidence type="ECO:0000259" key="11">
    <source>
        <dbReference type="PROSITE" id="PS51192"/>
    </source>
</evidence>
<dbReference type="NCBIfam" id="TIGR00348">
    <property type="entry name" value="hsdR"/>
    <property type="match status" value="1"/>
</dbReference>
<dbReference type="GO" id="GO:0005524">
    <property type="term" value="F:ATP binding"/>
    <property type="evidence" value="ECO:0007669"/>
    <property type="project" value="UniProtKB-KW"/>
</dbReference>
<dbReference type="GO" id="GO:0009035">
    <property type="term" value="F:type I site-specific deoxyribonuclease activity"/>
    <property type="evidence" value="ECO:0007669"/>
    <property type="project" value="UniProtKB-EC"/>
</dbReference>
<sequence length="1205" mass="135569">MSTYTESHIEQSALRVFADLGYEVLHGPDIAPDQPGAERESYKDVVLRQRLDQAIRRLNPGLPADAYDEALRRVLHTESPSLVENNRRFHKLFCEGVPVEIRRPDGRTSGEHVRLVDFEKPENNDWAVVNQFTIKEGKKTRRPDVLVFVNGLPLGVIELKSLTDENATVESAYHQIQTYKQELTELFVYNGVNVLSDSMWARIGSLTAPLERYMPWRTVDGTDLVPLNQLQLEPLLRGVFEPGRFLDLLRNFVVFHESDAGLIKILGAYHQFHAARTALEQTIEATQPEGDRRAGVVWHTQGSGKSLTMTFFAGKVIADKAMNNPTLVVLTDRNDLDDQLFSTFAKSKELLRQTPVQAASRDHLKELLQVASGGVVFTTIQKFFPDDKFARHPLLSERKNIVVIADEAHRSQYGFVEGFARHMRNALPNASFIGFTGTPVELEDKSTRTVFGDYISIYDIEQAIEDNATVPIYYESRLARLHLDDQVLEDLDDAFDRLTEDTEDETRERLKAQNVALESIAANPHRVDLIADNLLAHFDRRTEALEGKAMVVCISREACVAMYEAIVRRRPEWDSDDDALGGIKVIMTGSASDPPNFQPHLRSKSRRDAVGRRFKDPDDGLKMVIVCDMWLTGFDAPCAHTMYIDKPMKGHTLMQAVARVNRVFRDKPGGLVVDYIGIANSLREALRTYTESGGKGRPKLDLDEAVEVMLKQFEIVQNMLHGFDYVPFIEGTCNHPGQLIADAANFILDLEDGRERFKHEVSKLSRAYALAGAHERAKAIHDEVAFFQQVRGLLAKVAPGIVQKRRDVEQAVKQLVSQAISTDEVIDILGLAGIERPDISILSDQFLKDVANLRQKNLAIELLRKIIEEELHHRARQNLVQSRTFSEMLRDAVVRFQNRSLETAEMVQELMELAKKVREAIDRDDDLGLSPEELAFYDALSQSESAREVMGDTTLRQMAVELTRLVRGNVSIDWSARESAQAKLRTLIKRFLRRYGYPPDQEKIAMDTVLEQADLFGDEWAEDAADAAEPASDYPFAIVPADQARPFENCVPLLDLKVAAGHFSAPQTVAEFSTGLILNPDTTWVALPDHLNPRPGFFVARVVGDSMNRRIPPGSYCLFRLDPGGSRQGKVVLASHHDIQDPWLGAGYTVKIYRSTKTHADDGTWHHTEIRLEPDSTNAVHEPIVLSDAEEGKFRVVAELVGVLM</sequence>
<protein>
    <recommendedName>
        <fullName evidence="10">Type I restriction enzyme endonuclease subunit</fullName>
        <shortName evidence="10">R protein</shortName>
        <ecNumber evidence="10">3.1.21.3</ecNumber>
    </recommendedName>
</protein>
<organism evidence="12 13">
    <name type="scientific">Lujinxingia vulgaris</name>
    <dbReference type="NCBI Taxonomy" id="2600176"/>
    <lineage>
        <taxon>Bacteria</taxon>
        <taxon>Deltaproteobacteria</taxon>
        <taxon>Bradymonadales</taxon>
        <taxon>Lujinxingiaceae</taxon>
        <taxon>Lujinxingia</taxon>
    </lineage>
</organism>
<evidence type="ECO:0000256" key="2">
    <source>
        <dbReference type="ARBA" id="ARBA00008598"/>
    </source>
</evidence>
<keyword evidence="4 10" id="KW-0547">Nucleotide-binding</keyword>
<evidence type="ECO:0000256" key="6">
    <source>
        <dbReference type="ARBA" id="ARBA00022759"/>
    </source>
</evidence>
<dbReference type="SUPFAM" id="SSF52540">
    <property type="entry name" value="P-loop containing nucleoside triphosphate hydrolases"/>
    <property type="match status" value="2"/>
</dbReference>
<dbReference type="PANTHER" id="PTHR30195">
    <property type="entry name" value="TYPE I SITE-SPECIFIC DEOXYRIBONUCLEASE PROTEIN SUBUNIT M AND R"/>
    <property type="match status" value="1"/>
</dbReference>
<name>A0A5C6XD66_9DELT</name>
<gene>
    <name evidence="12" type="ORF">FRC98_05730</name>
</gene>
<dbReference type="AlphaFoldDB" id="A0A5C6XD66"/>
<evidence type="ECO:0000256" key="10">
    <source>
        <dbReference type="RuleBase" id="RU364115"/>
    </source>
</evidence>
<dbReference type="InterPro" id="IPR007409">
    <property type="entry name" value="Restrct_endonuc_type1_HsdR_N"/>
</dbReference>
<dbReference type="CDD" id="cd06529">
    <property type="entry name" value="S24_LexA-like"/>
    <property type="match status" value="1"/>
</dbReference>
<dbReference type="InterPro" id="IPR040980">
    <property type="entry name" value="SWI2_SNF2"/>
</dbReference>
<dbReference type="Pfam" id="PF18766">
    <property type="entry name" value="SWI2_SNF2"/>
    <property type="match status" value="1"/>
</dbReference>
<dbReference type="InterPro" id="IPR004473">
    <property type="entry name" value="Restrct_endonuc_typeI_HsdR"/>
</dbReference>
<dbReference type="InterPro" id="IPR014001">
    <property type="entry name" value="Helicase_ATP-bd"/>
</dbReference>
<dbReference type="InterPro" id="IPR027417">
    <property type="entry name" value="P-loop_NTPase"/>
</dbReference>
<dbReference type="Pfam" id="PF04313">
    <property type="entry name" value="HSDR_N"/>
    <property type="match status" value="1"/>
</dbReference>
<dbReference type="InterPro" id="IPR039418">
    <property type="entry name" value="LexA-like"/>
</dbReference>
<accession>A0A5C6XD66</accession>
<keyword evidence="7 10" id="KW-0378">Hydrolase</keyword>
<dbReference type="Gene3D" id="3.90.1570.50">
    <property type="match status" value="1"/>
</dbReference>
<keyword evidence="9 10" id="KW-0238">DNA-binding</keyword>
<comment type="function">
    <text evidence="10">Subunit R is required for both nuclease and ATPase activities, but not for modification.</text>
</comment>
<dbReference type="Pfam" id="PF22679">
    <property type="entry name" value="T1R_D3-like"/>
    <property type="match status" value="1"/>
</dbReference>
<dbReference type="InterPro" id="IPR021810">
    <property type="entry name" value="T1RH-like_C"/>
</dbReference>
<dbReference type="InterPro" id="IPR036286">
    <property type="entry name" value="LexA/Signal_pep-like_sf"/>
</dbReference>
<dbReference type="Proteomes" id="UP000321412">
    <property type="component" value="Unassembled WGS sequence"/>
</dbReference>
<feature type="domain" description="Helicase ATP-binding" evidence="11">
    <location>
        <begin position="286"/>
        <end position="457"/>
    </location>
</feature>
<dbReference type="CDD" id="cd18030">
    <property type="entry name" value="DEXHc_RE_I_HsdR"/>
    <property type="match status" value="1"/>
</dbReference>
<evidence type="ECO:0000256" key="8">
    <source>
        <dbReference type="ARBA" id="ARBA00022840"/>
    </source>
</evidence>
<dbReference type="PROSITE" id="PS51192">
    <property type="entry name" value="HELICASE_ATP_BIND_1"/>
    <property type="match status" value="1"/>
</dbReference>